<dbReference type="AlphaFoldDB" id="A0AAP0IDA0"/>
<protein>
    <submittedName>
        <fullName evidence="1">Uncharacterized protein</fullName>
    </submittedName>
</protein>
<accession>A0AAP0IDA0</accession>
<reference evidence="1 2" key="1">
    <citation type="submission" date="2024-01" db="EMBL/GenBank/DDBJ databases">
        <title>Genome assemblies of Stephania.</title>
        <authorList>
            <person name="Yang L."/>
        </authorList>
    </citation>
    <scope>NUCLEOTIDE SEQUENCE [LARGE SCALE GENOMIC DNA]</scope>
    <source>
        <strain evidence="1">JXDWG</strain>
        <tissue evidence="1">Leaf</tissue>
    </source>
</reference>
<proteinExistence type="predicted"/>
<evidence type="ECO:0000313" key="1">
    <source>
        <dbReference type="EMBL" id="KAK9113286.1"/>
    </source>
</evidence>
<keyword evidence="2" id="KW-1185">Reference proteome</keyword>
<sequence length="51" mass="5987">MLFISIRNAYVVVIESIEYSTFLEYHLGKGNESLLGTLLRSRFIHRESRVQ</sequence>
<organism evidence="1 2">
    <name type="scientific">Stephania cephalantha</name>
    <dbReference type="NCBI Taxonomy" id="152367"/>
    <lineage>
        <taxon>Eukaryota</taxon>
        <taxon>Viridiplantae</taxon>
        <taxon>Streptophyta</taxon>
        <taxon>Embryophyta</taxon>
        <taxon>Tracheophyta</taxon>
        <taxon>Spermatophyta</taxon>
        <taxon>Magnoliopsida</taxon>
        <taxon>Ranunculales</taxon>
        <taxon>Menispermaceae</taxon>
        <taxon>Menispermoideae</taxon>
        <taxon>Cissampelideae</taxon>
        <taxon>Stephania</taxon>
    </lineage>
</organism>
<gene>
    <name evidence="1" type="ORF">Scep_020805</name>
</gene>
<evidence type="ECO:0000313" key="2">
    <source>
        <dbReference type="Proteomes" id="UP001419268"/>
    </source>
</evidence>
<comment type="caution">
    <text evidence="1">The sequence shown here is derived from an EMBL/GenBank/DDBJ whole genome shotgun (WGS) entry which is preliminary data.</text>
</comment>
<name>A0AAP0IDA0_9MAGN</name>
<dbReference type="EMBL" id="JBBNAG010000008">
    <property type="protein sequence ID" value="KAK9113286.1"/>
    <property type="molecule type" value="Genomic_DNA"/>
</dbReference>
<dbReference type="Proteomes" id="UP001419268">
    <property type="component" value="Unassembled WGS sequence"/>
</dbReference>